<comment type="caution">
    <text evidence="1">The sequence shown here is derived from an EMBL/GenBank/DDBJ whole genome shotgun (WGS) entry which is preliminary data.</text>
</comment>
<evidence type="ECO:0000313" key="1">
    <source>
        <dbReference type="EMBL" id="KAA2245884.1"/>
    </source>
</evidence>
<dbReference type="Proteomes" id="UP000323454">
    <property type="component" value="Unassembled WGS sequence"/>
</dbReference>
<sequence>MSTVVSTVIACDWPGCAERLVLPSDRRPLGGKAREAGWFVVDGVVPMQFCPGEPGVRAGHVPFVAAGSARGELFVACLCGWSMQKCLHRRAEHEPAVRSRRDAYRLWQEHAQSVVS</sequence>
<name>A0A5B2W424_9PSEU</name>
<proteinExistence type="predicted"/>
<reference evidence="1 2" key="1">
    <citation type="submission" date="2019-09" db="EMBL/GenBank/DDBJ databases">
        <title>Goodfellowia gen. nov., a new genus of the Pseudonocardineae related to Actinoalloteichus, containing Goodfellowia coeruleoviolacea gen. nov., comb. nov. gen. nov., comb. nov.</title>
        <authorList>
            <person name="Labeda D."/>
        </authorList>
    </citation>
    <scope>NUCLEOTIDE SEQUENCE [LARGE SCALE GENOMIC DNA]</scope>
    <source>
        <strain evidence="1 2">AN110305</strain>
    </source>
</reference>
<dbReference type="AlphaFoldDB" id="A0A5B2W424"/>
<dbReference type="EMBL" id="VUOB01000183">
    <property type="protein sequence ID" value="KAA2245884.1"/>
    <property type="molecule type" value="Genomic_DNA"/>
</dbReference>
<organism evidence="1 2">
    <name type="scientific">Solihabitans fulvus</name>
    <dbReference type="NCBI Taxonomy" id="1892852"/>
    <lineage>
        <taxon>Bacteria</taxon>
        <taxon>Bacillati</taxon>
        <taxon>Actinomycetota</taxon>
        <taxon>Actinomycetes</taxon>
        <taxon>Pseudonocardiales</taxon>
        <taxon>Pseudonocardiaceae</taxon>
        <taxon>Solihabitans</taxon>
    </lineage>
</organism>
<reference evidence="1 2" key="2">
    <citation type="submission" date="2019-09" db="EMBL/GenBank/DDBJ databases">
        <authorList>
            <person name="Jin C."/>
        </authorList>
    </citation>
    <scope>NUCLEOTIDE SEQUENCE [LARGE SCALE GENOMIC DNA]</scope>
    <source>
        <strain evidence="1 2">AN110305</strain>
    </source>
</reference>
<evidence type="ECO:0000313" key="2">
    <source>
        <dbReference type="Proteomes" id="UP000323454"/>
    </source>
</evidence>
<accession>A0A5B2W424</accession>
<protein>
    <submittedName>
        <fullName evidence="1">Uncharacterized protein</fullName>
    </submittedName>
</protein>
<keyword evidence="2" id="KW-1185">Reference proteome</keyword>
<gene>
    <name evidence="1" type="ORF">F0L68_41190</name>
</gene>
<dbReference type="RefSeq" id="WP_149855348.1">
    <property type="nucleotide sequence ID" value="NZ_VUOB01000183.1"/>
</dbReference>